<feature type="domain" description="Mce/MlaD" evidence="1">
    <location>
        <begin position="43"/>
        <end position="118"/>
    </location>
</feature>
<proteinExistence type="predicted"/>
<dbReference type="RefSeq" id="WP_191314958.1">
    <property type="nucleotide sequence ID" value="NZ_BNAW01000037.1"/>
</dbReference>
<dbReference type="PROSITE" id="PS51257">
    <property type="entry name" value="PROKAR_LIPOPROTEIN"/>
    <property type="match status" value="1"/>
</dbReference>
<gene>
    <name evidence="3" type="ORF">GCM10017567_63050</name>
</gene>
<keyword evidence="4" id="KW-1185">Reference proteome</keyword>
<dbReference type="InterPro" id="IPR052336">
    <property type="entry name" value="MlaD_Phospholipid_Transporter"/>
</dbReference>
<evidence type="ECO:0000259" key="1">
    <source>
        <dbReference type="Pfam" id="PF02470"/>
    </source>
</evidence>
<name>A0ABQ3KNT3_9PSEU</name>
<organism evidence="3 4">
    <name type="scientific">Amycolatopsis bullii</name>
    <dbReference type="NCBI Taxonomy" id="941987"/>
    <lineage>
        <taxon>Bacteria</taxon>
        <taxon>Bacillati</taxon>
        <taxon>Actinomycetota</taxon>
        <taxon>Actinomycetes</taxon>
        <taxon>Pseudonocardiales</taxon>
        <taxon>Pseudonocardiaceae</taxon>
        <taxon>Amycolatopsis</taxon>
    </lineage>
</organism>
<evidence type="ECO:0000313" key="4">
    <source>
        <dbReference type="Proteomes" id="UP000649955"/>
    </source>
</evidence>
<sequence>MKGRRRIAGALAGVLVLAGCSDGGFNGLYGTPLPGGADVGDHPYHVTALFTDVLDLVPQSSVKVNDVAVGRVDKITLTPDTRSALVAMTVNGDIALPANARAELKQSSLLGEKFVELSVPTAEPASGKLADGGQIPLGRTNRNPEVEEVLGALSLLLNGGGVEQIQKISHELNDALSGNEPEIRALLSRVDELATQLDGHKTEILRAIDGLAKLSHTLTGQTQNLTDALDNLAPGLKVVTDQRDQLVGMLNALNTLSGVAVDTVTKSRDQLVANLKALQPTLAKLGEAGQNLPNALQILLTYPFPDYAGNVIKGDYANVEANVNLDLDVLISNFTNSSQPPIALPSGIGGQPSAVAPPLPLPDLGSGPAAAGPGLLGGLLGLIGGGR</sequence>
<dbReference type="Proteomes" id="UP000649955">
    <property type="component" value="Unassembled WGS sequence"/>
</dbReference>
<protein>
    <submittedName>
        <fullName evidence="3">ABC transporter substrate-binding protein</fullName>
    </submittedName>
</protein>
<dbReference type="Pfam" id="PF02470">
    <property type="entry name" value="MlaD"/>
    <property type="match status" value="1"/>
</dbReference>
<evidence type="ECO:0000313" key="3">
    <source>
        <dbReference type="EMBL" id="GHG34099.1"/>
    </source>
</evidence>
<dbReference type="InterPro" id="IPR005693">
    <property type="entry name" value="Mce"/>
</dbReference>
<accession>A0ABQ3KNT3</accession>
<dbReference type="PANTHER" id="PTHR33371">
    <property type="entry name" value="INTERMEMBRANE PHOSPHOLIPID TRANSPORT SYSTEM BINDING PROTEIN MLAD-RELATED"/>
    <property type="match status" value="1"/>
</dbReference>
<dbReference type="PANTHER" id="PTHR33371:SF15">
    <property type="entry name" value="LIPOPROTEIN LPRN"/>
    <property type="match status" value="1"/>
</dbReference>
<reference evidence="4" key="1">
    <citation type="journal article" date="2019" name="Int. J. Syst. Evol. Microbiol.">
        <title>The Global Catalogue of Microorganisms (GCM) 10K type strain sequencing project: providing services to taxonomists for standard genome sequencing and annotation.</title>
        <authorList>
            <consortium name="The Broad Institute Genomics Platform"/>
            <consortium name="The Broad Institute Genome Sequencing Center for Infectious Disease"/>
            <person name="Wu L."/>
            <person name="Ma J."/>
        </authorList>
    </citation>
    <scope>NUCLEOTIDE SEQUENCE [LARGE SCALE GENOMIC DNA]</scope>
    <source>
        <strain evidence="4">CGMCC 4.7680</strain>
    </source>
</reference>
<feature type="domain" description="Mammalian cell entry C-terminal" evidence="2">
    <location>
        <begin position="127"/>
        <end position="296"/>
    </location>
</feature>
<evidence type="ECO:0000259" key="2">
    <source>
        <dbReference type="Pfam" id="PF11887"/>
    </source>
</evidence>
<dbReference type="Pfam" id="PF11887">
    <property type="entry name" value="Mce4_CUP1"/>
    <property type="match status" value="1"/>
</dbReference>
<dbReference type="InterPro" id="IPR024516">
    <property type="entry name" value="Mce_C"/>
</dbReference>
<dbReference type="InterPro" id="IPR003399">
    <property type="entry name" value="Mce/MlaD"/>
</dbReference>
<comment type="caution">
    <text evidence="3">The sequence shown here is derived from an EMBL/GenBank/DDBJ whole genome shotgun (WGS) entry which is preliminary data.</text>
</comment>
<dbReference type="EMBL" id="BNAW01000037">
    <property type="protein sequence ID" value="GHG34099.1"/>
    <property type="molecule type" value="Genomic_DNA"/>
</dbReference>
<dbReference type="NCBIfam" id="TIGR00996">
    <property type="entry name" value="Mtu_fam_mce"/>
    <property type="match status" value="1"/>
</dbReference>